<dbReference type="SUPFAM" id="SSF54427">
    <property type="entry name" value="NTF2-like"/>
    <property type="match status" value="1"/>
</dbReference>
<dbReference type="Proteomes" id="UP000000759">
    <property type="component" value="Chromosome 3"/>
</dbReference>
<dbReference type="EMBL" id="CP001142">
    <property type="protein sequence ID" value="ACI65573.1"/>
    <property type="molecule type" value="Genomic_DNA"/>
</dbReference>
<dbReference type="RefSeq" id="XP_002186103.1">
    <property type="nucleotide sequence ID" value="XM_002186067.1"/>
</dbReference>
<name>B5Y514_PHATC</name>
<dbReference type="KEGG" id="pti:PHATR_44000"/>
<protein>
    <recommendedName>
        <fullName evidence="3">SnoaL-like domain-containing protein</fullName>
    </recommendedName>
</protein>
<evidence type="ECO:0000313" key="1">
    <source>
        <dbReference type="EMBL" id="ACI65573.1"/>
    </source>
</evidence>
<dbReference type="InParanoid" id="B5Y514"/>
<evidence type="ECO:0000313" key="2">
    <source>
        <dbReference type="Proteomes" id="UP000000759"/>
    </source>
</evidence>
<organism evidence="1 2">
    <name type="scientific">Phaeodactylum tricornutum (strain CCAP 1055/1)</name>
    <dbReference type="NCBI Taxonomy" id="556484"/>
    <lineage>
        <taxon>Eukaryota</taxon>
        <taxon>Sar</taxon>
        <taxon>Stramenopiles</taxon>
        <taxon>Ochrophyta</taxon>
        <taxon>Bacillariophyta</taxon>
        <taxon>Bacillariophyceae</taxon>
        <taxon>Bacillariophycidae</taxon>
        <taxon>Naviculales</taxon>
        <taxon>Phaeodactylaceae</taxon>
        <taxon>Phaeodactylum</taxon>
    </lineage>
</organism>
<accession>B5Y514</accession>
<evidence type="ECO:0008006" key="3">
    <source>
        <dbReference type="Google" id="ProtNLM"/>
    </source>
</evidence>
<reference evidence="1 2" key="1">
    <citation type="journal article" date="2008" name="Nature">
        <title>The Phaeodactylum genome reveals the evolutionary history of diatom genomes.</title>
        <authorList>
            <person name="Bowler C."/>
            <person name="Allen A.E."/>
            <person name="Badger J.H."/>
            <person name="Grimwood J."/>
            <person name="Jabbari K."/>
            <person name="Kuo A."/>
            <person name="Maheswari U."/>
            <person name="Martens C."/>
            <person name="Maumus F."/>
            <person name="Otillar R.P."/>
            <person name="Rayko E."/>
            <person name="Salamov A."/>
            <person name="Vandepoele K."/>
            <person name="Beszteri B."/>
            <person name="Gruber A."/>
            <person name="Heijde M."/>
            <person name="Katinka M."/>
            <person name="Mock T."/>
            <person name="Valentin K."/>
            <person name="Verret F."/>
            <person name="Berges J.A."/>
            <person name="Brownlee C."/>
            <person name="Cadoret J.P."/>
            <person name="Chiovitti A."/>
            <person name="Choi C.J."/>
            <person name="Coesel S."/>
            <person name="De Martino A."/>
            <person name="Detter J.C."/>
            <person name="Durkin C."/>
            <person name="Falciatore A."/>
            <person name="Fournet J."/>
            <person name="Haruta M."/>
            <person name="Huysman M.J."/>
            <person name="Jenkins B.D."/>
            <person name="Jiroutova K."/>
            <person name="Jorgensen R.E."/>
            <person name="Joubert Y."/>
            <person name="Kaplan A."/>
            <person name="Kroger N."/>
            <person name="Kroth P.G."/>
            <person name="La Roche J."/>
            <person name="Lindquist E."/>
            <person name="Lommer M."/>
            <person name="Martin-Jezequel V."/>
            <person name="Lopez P.J."/>
            <person name="Lucas S."/>
            <person name="Mangogna M."/>
            <person name="McGinnis K."/>
            <person name="Medlin L.K."/>
            <person name="Montsant A."/>
            <person name="Oudot-Le Secq M.P."/>
            <person name="Napoli C."/>
            <person name="Obornik M."/>
            <person name="Parker M.S."/>
            <person name="Petit J.L."/>
            <person name="Porcel B.M."/>
            <person name="Poulsen N."/>
            <person name="Robison M."/>
            <person name="Rychlewski L."/>
            <person name="Rynearson T.A."/>
            <person name="Schmutz J."/>
            <person name="Shapiro H."/>
            <person name="Siaut M."/>
            <person name="Stanley M."/>
            <person name="Sussman M.R."/>
            <person name="Taylor A.R."/>
            <person name="Vardi A."/>
            <person name="von Dassow P."/>
            <person name="Vyverman W."/>
            <person name="Willis A."/>
            <person name="Wyrwicz L.S."/>
            <person name="Rokhsar D.S."/>
            <person name="Weissenbach J."/>
            <person name="Armbrust E.V."/>
            <person name="Green B.R."/>
            <person name="Van de Peer Y."/>
            <person name="Grigoriev I.V."/>
        </authorList>
    </citation>
    <scope>NUCLEOTIDE SEQUENCE [LARGE SCALE GENOMIC DNA]</scope>
    <source>
        <strain evidence="1 2">CCAP 1055/1</strain>
    </source>
</reference>
<reference evidence="2" key="2">
    <citation type="submission" date="2008-08" db="EMBL/GenBank/DDBJ databases">
        <authorList>
            <consortium name="Diatom Consortium"/>
            <person name="Grigoriev I."/>
            <person name="Grimwood J."/>
            <person name="Kuo A."/>
            <person name="Otillar R.P."/>
            <person name="Salamov A."/>
            <person name="Detter J.C."/>
            <person name="Lindquist E."/>
            <person name="Shapiro H."/>
            <person name="Lucas S."/>
            <person name="Glavina del Rio T."/>
            <person name="Pitluck S."/>
            <person name="Rokhsar D."/>
            <person name="Bowler C."/>
        </authorList>
    </citation>
    <scope>GENOME REANNOTATION</scope>
    <source>
        <strain evidence="2">CCAP 1055/1</strain>
    </source>
</reference>
<dbReference type="GeneID" id="7204205"/>
<proteinExistence type="predicted"/>
<keyword evidence="2" id="KW-1185">Reference proteome</keyword>
<dbReference type="PaxDb" id="2850-Phatr44000"/>
<dbReference type="AlphaFoldDB" id="B5Y514"/>
<dbReference type="Gene3D" id="3.10.450.50">
    <property type="match status" value="1"/>
</dbReference>
<dbReference type="InterPro" id="IPR032710">
    <property type="entry name" value="NTF2-like_dom_sf"/>
</dbReference>
<sequence>MTGQCYAPFLIGHTVSSDPDLDMALGKKLCAPPGVALYRAGLAIRSQSLSISDMLNMMQPSTGDLFNDTFHPLIDQSDNEAQMKILKKHYLDEFSRRSIDMVLKDYSDESVIYEVLDNIPTTYHGEQGARRMLNRITGLAKDVDLHHISVNRNHAQVFWTANMDSRDVIHGTDSFEFDKDNRIKAQTIVALTIKQDGK</sequence>
<gene>
    <name evidence="1" type="ORF">PHATR_44000</name>
</gene>
<dbReference type="HOGENOM" id="CLU_1380499_0_0_1"/>